<keyword evidence="8" id="KW-1185">Reference proteome</keyword>
<dbReference type="RefSeq" id="WP_369454892.1">
    <property type="nucleotide sequence ID" value="NZ_JBGCUO010000001.1"/>
</dbReference>
<comment type="caution">
    <text evidence="7">The sequence shown here is derived from an EMBL/GenBank/DDBJ whole genome shotgun (WGS) entry which is preliminary data.</text>
</comment>
<evidence type="ECO:0000256" key="4">
    <source>
        <dbReference type="ARBA" id="ARBA00038858"/>
    </source>
</evidence>
<dbReference type="SUPFAM" id="SSF53756">
    <property type="entry name" value="UDP-Glycosyltransferase/glycogen phosphorylase"/>
    <property type="match status" value="1"/>
</dbReference>
<dbReference type="PANTHER" id="PTHR43174:SF2">
    <property type="entry name" value="UDP-N-ACETYLGLUCOSAMINE 2-EPIMERASE"/>
    <property type="match status" value="1"/>
</dbReference>
<proteinExistence type="inferred from homology"/>
<dbReference type="InterPro" id="IPR003331">
    <property type="entry name" value="UDP_GlcNAc_Epimerase_2_dom"/>
</dbReference>
<gene>
    <name evidence="7" type="primary">wecB</name>
    <name evidence="7" type="ORF">AB5I84_05705</name>
</gene>
<comment type="catalytic activity">
    <reaction evidence="2">
        <text>UDP-N-acetyl-alpha-D-glucosamine = UDP-N-acetyl-alpha-D-mannosamine</text>
        <dbReference type="Rhea" id="RHEA:17213"/>
        <dbReference type="ChEBI" id="CHEBI:57705"/>
        <dbReference type="ChEBI" id="CHEBI:68623"/>
        <dbReference type="EC" id="5.1.3.14"/>
    </reaction>
</comment>
<dbReference type="NCBIfam" id="TIGR00236">
    <property type="entry name" value="wecB"/>
    <property type="match status" value="1"/>
</dbReference>
<dbReference type="EMBL" id="JBGCUO010000001">
    <property type="protein sequence ID" value="MEY1661642.1"/>
    <property type="molecule type" value="Genomic_DNA"/>
</dbReference>
<dbReference type="Gene3D" id="3.40.50.2000">
    <property type="entry name" value="Glycogen Phosphorylase B"/>
    <property type="match status" value="2"/>
</dbReference>
<feature type="domain" description="UDP-N-acetylglucosamine 2-epimerase" evidence="6">
    <location>
        <begin position="25"/>
        <end position="373"/>
    </location>
</feature>
<evidence type="ECO:0000313" key="8">
    <source>
        <dbReference type="Proteomes" id="UP001562065"/>
    </source>
</evidence>
<evidence type="ECO:0000256" key="5">
    <source>
        <dbReference type="RuleBase" id="RU003513"/>
    </source>
</evidence>
<evidence type="ECO:0000259" key="6">
    <source>
        <dbReference type="Pfam" id="PF02350"/>
    </source>
</evidence>
<name>A0ABV4AGH7_9GAMM</name>
<dbReference type="Pfam" id="PF02350">
    <property type="entry name" value="Epimerase_2"/>
    <property type="match status" value="1"/>
</dbReference>
<accession>A0ABV4AGH7</accession>
<dbReference type="Proteomes" id="UP001562065">
    <property type="component" value="Unassembled WGS sequence"/>
</dbReference>
<evidence type="ECO:0000256" key="3">
    <source>
        <dbReference type="ARBA" id="ARBA00038209"/>
    </source>
</evidence>
<dbReference type="CDD" id="cd03786">
    <property type="entry name" value="GTB_UDP-GlcNAc_2-Epimerase"/>
    <property type="match status" value="1"/>
</dbReference>
<organism evidence="7 8">
    <name type="scientific">Isoalcanivorax beigongshangi</name>
    <dbReference type="NCBI Taxonomy" id="3238810"/>
    <lineage>
        <taxon>Bacteria</taxon>
        <taxon>Pseudomonadati</taxon>
        <taxon>Pseudomonadota</taxon>
        <taxon>Gammaproteobacteria</taxon>
        <taxon>Oceanospirillales</taxon>
        <taxon>Alcanivoracaceae</taxon>
        <taxon>Isoalcanivorax</taxon>
    </lineage>
</organism>
<dbReference type="GO" id="GO:0008761">
    <property type="term" value="F:UDP-N-acetylglucosamine 2-epimerase activity"/>
    <property type="evidence" value="ECO:0007669"/>
    <property type="project" value="UniProtKB-EC"/>
</dbReference>
<comment type="similarity">
    <text evidence="3 5">Belongs to the UDP-N-acetylglucosamine 2-epimerase family.</text>
</comment>
<sequence length="374" mass="41102">MTQLKKVMCVFGTRPEAIKMAPVVKALEAQEGIESRVCVTAQHREMLDQVLKLFDIQPDYDLNIMAPGQDLYDITTRILLGLRDVFRKEKPDMILVHGDTSTTFVASLAAFYEKIAIGHVEAGLRSGNLQSPWPEEANRRLTGVLTQVHFAPTATAQDALLREGVDPATVVVTGNTVIDALLWVKERIDGDAELRGRLASELPYGTERPMVLVTGHRRESFGGGFERICQAVAKLATTHPDHEFVYPVHLNPNVQEPVKRLLSGLNNVHLISPQDYLPFVWLMMNAKLILTDSGGIQEEAPSLGKPVLVMRDTTERPDAISAGTVKLVGTEADTIYRAAHELLTDDSAWQAMSRAHNPYGDGTAAKQIAAALKP</sequence>
<evidence type="ECO:0000256" key="2">
    <source>
        <dbReference type="ARBA" id="ARBA00036080"/>
    </source>
</evidence>
<protein>
    <recommendedName>
        <fullName evidence="4">UDP-N-acetylglucosamine 2-epimerase (non-hydrolyzing)</fullName>
        <ecNumber evidence="4">5.1.3.14</ecNumber>
    </recommendedName>
</protein>
<keyword evidence="1 5" id="KW-0413">Isomerase</keyword>
<dbReference type="InterPro" id="IPR029767">
    <property type="entry name" value="WecB-like"/>
</dbReference>
<evidence type="ECO:0000313" key="7">
    <source>
        <dbReference type="EMBL" id="MEY1661642.1"/>
    </source>
</evidence>
<dbReference type="PANTHER" id="PTHR43174">
    <property type="entry name" value="UDP-N-ACETYLGLUCOSAMINE 2-EPIMERASE"/>
    <property type="match status" value="1"/>
</dbReference>
<reference evidence="7 8" key="1">
    <citation type="submission" date="2024-07" db="EMBL/GenBank/DDBJ databases">
        <authorList>
            <person name="Ren Q."/>
        </authorList>
    </citation>
    <scope>NUCLEOTIDE SEQUENCE [LARGE SCALE GENOMIC DNA]</scope>
    <source>
        <strain evidence="7 8">REN37</strain>
    </source>
</reference>
<evidence type="ECO:0000256" key="1">
    <source>
        <dbReference type="ARBA" id="ARBA00023235"/>
    </source>
</evidence>
<dbReference type="EC" id="5.1.3.14" evidence="4"/>